<reference evidence="9" key="1">
    <citation type="submission" date="1999-07" db="EMBL/GenBank/DDBJ databases">
        <authorList>
            <person name="Genoscope"/>
        </authorList>
    </citation>
    <scope>NUCLEOTIDE SEQUENCE</scope>
    <source>
        <strain evidence="9">Orsay</strain>
    </source>
</reference>
<dbReference type="Pfam" id="PF00528">
    <property type="entry name" value="BPD_transp_1"/>
    <property type="match status" value="1"/>
</dbReference>
<dbReference type="CDD" id="cd06261">
    <property type="entry name" value="TM_PBP2"/>
    <property type="match status" value="1"/>
</dbReference>
<dbReference type="GO" id="GO:0005886">
    <property type="term" value="C:plasma membrane"/>
    <property type="evidence" value="ECO:0007669"/>
    <property type="project" value="UniProtKB-SubCell"/>
</dbReference>
<evidence type="ECO:0000313" key="9">
    <source>
        <dbReference type="EMBL" id="CAB49851.1"/>
    </source>
</evidence>
<dbReference type="InterPro" id="IPR025966">
    <property type="entry name" value="OppC_N"/>
</dbReference>
<feature type="transmembrane region" description="Helical" evidence="7">
    <location>
        <begin position="104"/>
        <end position="127"/>
    </location>
</feature>
<feature type="transmembrane region" description="Helical" evidence="7">
    <location>
        <begin position="20"/>
        <end position="39"/>
    </location>
</feature>
<proteinExistence type="inferred from homology"/>
<dbReference type="RefSeq" id="WP_010868060.1">
    <property type="nucleotide sequence ID" value="NC_000868.1"/>
</dbReference>
<evidence type="ECO:0000256" key="7">
    <source>
        <dbReference type="RuleBase" id="RU363032"/>
    </source>
</evidence>
<evidence type="ECO:0000313" key="12">
    <source>
        <dbReference type="Proteomes" id="UP000009139"/>
    </source>
</evidence>
<accession>Q9V055</accession>
<comment type="similarity">
    <text evidence="7">Belongs to the binding-protein-dependent transport system permease family.</text>
</comment>
<keyword evidence="6 7" id="KW-0472">Membrane</keyword>
<keyword evidence="5 7" id="KW-1133">Transmembrane helix</keyword>
<gene>
    <name evidence="9" type="primary">appC-2</name>
    <name evidence="9" type="ORF">PAB2363</name>
</gene>
<dbReference type="InterPro" id="IPR035906">
    <property type="entry name" value="MetI-like_sf"/>
</dbReference>
<comment type="subcellular location">
    <subcellularLocation>
        <location evidence="1 7">Cell membrane</location>
        <topology evidence="1 7">Multi-pass membrane protein</topology>
    </subcellularLocation>
</comment>
<keyword evidence="3" id="KW-1003">Cell membrane</keyword>
<dbReference type="PATRIC" id="fig|272844.11.peg.994"/>
<dbReference type="InterPro" id="IPR000515">
    <property type="entry name" value="MetI-like"/>
</dbReference>
<dbReference type="PANTHER" id="PTHR43386:SF1">
    <property type="entry name" value="D,D-DIPEPTIDE TRANSPORT SYSTEM PERMEASE PROTEIN DDPC-RELATED"/>
    <property type="match status" value="1"/>
</dbReference>
<dbReference type="STRING" id="272844.PAB2363"/>
<dbReference type="PANTHER" id="PTHR43386">
    <property type="entry name" value="OLIGOPEPTIDE TRANSPORT SYSTEM PERMEASE PROTEIN APPC"/>
    <property type="match status" value="1"/>
</dbReference>
<dbReference type="SUPFAM" id="SSF161098">
    <property type="entry name" value="MetI-like"/>
    <property type="match status" value="1"/>
</dbReference>
<evidence type="ECO:0000313" key="10">
    <source>
        <dbReference type="EMBL" id="CCE70348.1"/>
    </source>
</evidence>
<organism evidence="9 11">
    <name type="scientific">Pyrococcus abyssi (strain GE5 / Orsay)</name>
    <dbReference type="NCBI Taxonomy" id="272844"/>
    <lineage>
        <taxon>Archaea</taxon>
        <taxon>Methanobacteriati</taxon>
        <taxon>Methanobacteriota</taxon>
        <taxon>Thermococci</taxon>
        <taxon>Thermococcales</taxon>
        <taxon>Thermococcaceae</taxon>
        <taxon>Pyrococcus</taxon>
    </lineage>
</organism>
<keyword evidence="2 7" id="KW-0813">Transport</keyword>
<feature type="transmembrane region" description="Helical" evidence="7">
    <location>
        <begin position="279"/>
        <end position="299"/>
    </location>
</feature>
<evidence type="ECO:0000256" key="1">
    <source>
        <dbReference type="ARBA" id="ARBA00004651"/>
    </source>
</evidence>
<dbReference type="EMBL" id="HE613800">
    <property type="protein sequence ID" value="CCE70348.1"/>
    <property type="molecule type" value="Genomic_DNA"/>
</dbReference>
<name>Q9V055_PYRAB</name>
<evidence type="ECO:0000259" key="8">
    <source>
        <dbReference type="PROSITE" id="PS50928"/>
    </source>
</evidence>
<evidence type="ECO:0000256" key="6">
    <source>
        <dbReference type="ARBA" id="ARBA00023136"/>
    </source>
</evidence>
<dbReference type="OrthoDB" id="312811at2157"/>
<dbReference type="Pfam" id="PF12911">
    <property type="entry name" value="OppC_N"/>
    <property type="match status" value="1"/>
</dbReference>
<dbReference type="PIR" id="B75142">
    <property type="entry name" value="B75142"/>
</dbReference>
<reference evidence="10 12" key="5">
    <citation type="journal article" date="2012" name="Curr. Microbiol.">
        <title>Re-annotation of two hyperthermophilic archaea Pyrococcus abyssi GE5 and Pyrococcus furiosus DSM 3638.</title>
        <authorList>
            <person name="Gao J."/>
            <person name="Wang J."/>
        </authorList>
    </citation>
    <scope>GENOME REANNOTATION</scope>
    <source>
        <strain evidence="10">GE5</strain>
        <strain evidence="12">GE5 / Orsay</strain>
    </source>
</reference>
<evidence type="ECO:0000256" key="3">
    <source>
        <dbReference type="ARBA" id="ARBA00022475"/>
    </source>
</evidence>
<dbReference type="Gene3D" id="1.10.3720.10">
    <property type="entry name" value="MetI-like"/>
    <property type="match status" value="1"/>
</dbReference>
<reference evidence="9" key="3">
    <citation type="journal article" date="2001" name="Genome Res.">
        <title>Genome evolution at the genus level: comparison of three complete genomes of hyperthermophilic archaea.</title>
        <authorList>
            <person name="Lecompte O."/>
            <person name="Ripp R."/>
            <person name="Puzos-Barbe V."/>
            <person name="Duprat S."/>
            <person name="Heilig R."/>
            <person name="Dietrich J."/>
            <person name="Thierry J.C."/>
            <person name="Poch O."/>
        </authorList>
    </citation>
    <scope>NUCLEOTIDE SEQUENCE</scope>
    <source>
        <strain evidence="9">Orsay</strain>
    </source>
</reference>
<dbReference type="Proteomes" id="UP000000810">
    <property type="component" value="Chromosome"/>
</dbReference>
<evidence type="ECO:0000256" key="2">
    <source>
        <dbReference type="ARBA" id="ARBA00022448"/>
    </source>
</evidence>
<dbReference type="GO" id="GO:0071916">
    <property type="term" value="F:dipeptide transmembrane transporter activity"/>
    <property type="evidence" value="ECO:0007669"/>
    <property type="project" value="TreeGrafter"/>
</dbReference>
<dbReference type="InterPro" id="IPR050366">
    <property type="entry name" value="BP-dependent_transpt_permease"/>
</dbReference>
<dbReference type="KEGG" id="pab:PAB2363"/>
<feature type="transmembrane region" description="Helical" evidence="7">
    <location>
        <begin position="218"/>
        <end position="243"/>
    </location>
</feature>
<feature type="domain" description="ABC transmembrane type-1" evidence="8">
    <location>
        <begin position="100"/>
        <end position="292"/>
    </location>
</feature>
<dbReference type="AlphaFoldDB" id="Q9V055"/>
<dbReference type="EMBL" id="AJ248285">
    <property type="protein sequence ID" value="CAB49851.1"/>
    <property type="molecule type" value="Genomic_DNA"/>
</dbReference>
<protein>
    <submittedName>
        <fullName evidence="9 10">Oligopeptide transport integral membrane protein</fullName>
    </submittedName>
</protein>
<feature type="transmembrane region" description="Helical" evidence="7">
    <location>
        <begin position="139"/>
        <end position="159"/>
    </location>
</feature>
<keyword evidence="4 7" id="KW-0812">Transmembrane</keyword>
<dbReference type="PROSITE" id="PS50928">
    <property type="entry name" value="ABC_TM1"/>
    <property type="match status" value="1"/>
</dbReference>
<dbReference type="HOGENOM" id="CLU_028518_8_0_2"/>
<sequence>MSLKSTLKIALKNKKFKVGFIIVIIMALIALFGPLITPFDNMGYYPLKFGNTTYPKPGTPALPPMSSDTIYGPEGIVNVTHYLGTDSFGRDIYAQLTYGMRSSFLIGITAGGLATILGLLIGFIAGYKGGWIDEVLMMITNIMLVIPTMALLIIIAAYLPYRGVGIESVIIGLTAWPWTARAVRAQTLSLKNREFIHLAKLSGLGDMKIIFDQIMPNIISYVFMVFILQFGGSILAAVGLDFIGLGPTRGMSLGIMLQQAVLWNAVTLGYWWWAIPPGLVIAILITGLYFINTGLDEVFNPRLRGE</sequence>
<dbReference type="eggNOG" id="arCOG00748">
    <property type="taxonomic scope" value="Archaea"/>
</dbReference>
<evidence type="ECO:0000256" key="4">
    <source>
        <dbReference type="ARBA" id="ARBA00022692"/>
    </source>
</evidence>
<evidence type="ECO:0000313" key="11">
    <source>
        <dbReference type="Proteomes" id="UP000000810"/>
    </source>
</evidence>
<reference evidence="9" key="2">
    <citation type="journal article" date="2000" name="J. Mol. Biol.">
        <title>Archaeal homologs of eukaryotic methylation guide small nucleolar RNAs: lessons from the Pyrococcus genomes.</title>
        <authorList>
            <person name="Gaspin C."/>
            <person name="Cavaille J."/>
            <person name="Erauso G."/>
        </authorList>
    </citation>
    <scope>NUCLEOTIDE SEQUENCE</scope>
    <source>
        <strain evidence="9">Orsay</strain>
    </source>
</reference>
<evidence type="ECO:0000256" key="5">
    <source>
        <dbReference type="ARBA" id="ARBA00022989"/>
    </source>
</evidence>
<dbReference type="Proteomes" id="UP000009139">
    <property type="component" value="Chromosome"/>
</dbReference>
<reference evidence="9 11" key="4">
    <citation type="journal article" date="2003" name="Mol. Microbiol.">
        <title>An integrated analysis of the genome of the hyperthermophilic archaeon Pyrococcus abyssi.</title>
        <authorList>
            <person name="Cohen G."/>
            <person name="Barbe V."/>
            <person name="Flament D."/>
            <person name="Galperin M."/>
            <person name="Heilig R."/>
            <person name="Ripp R."/>
            <person name="Lecompte O."/>
            <person name="Prieur D."/>
            <person name="Poch O."/>
            <person name="Quellerou J."/>
            <person name="Thierry J.C."/>
            <person name="Van der Oost J."/>
            <person name="Weissenbach J."/>
            <person name="Zivanovic Y."/>
            <person name="Forterre P."/>
        </authorList>
    </citation>
    <scope>NUCLEOTIDE SEQUENCE [LARGE SCALE GENOMIC DNA]</scope>
    <source>
        <strain evidence="11">GE5 / Orsay</strain>
        <strain evidence="9">Orsay</strain>
    </source>
</reference>
<keyword evidence="11" id="KW-1185">Reference proteome</keyword>